<evidence type="ECO:0000259" key="10">
    <source>
        <dbReference type="PROSITE" id="PS51104"/>
    </source>
</evidence>
<comment type="caution">
    <text evidence="11">The sequence shown here is derived from an EMBL/GenBank/DDBJ whole genome shotgun (WGS) entry which is preliminary data.</text>
</comment>
<dbReference type="GO" id="GO:0009401">
    <property type="term" value="P:phosphoenolpyruvate-dependent sugar phosphotransferase system"/>
    <property type="evidence" value="ECO:0007669"/>
    <property type="project" value="UniProtKB-KW"/>
</dbReference>
<dbReference type="PROSITE" id="PS51104">
    <property type="entry name" value="PTS_EIIC_TYPE_2"/>
    <property type="match status" value="1"/>
</dbReference>
<gene>
    <name evidence="11" type="ORF">EDD71_10321</name>
</gene>
<feature type="transmembrane region" description="Helical" evidence="9">
    <location>
        <begin position="124"/>
        <end position="143"/>
    </location>
</feature>
<dbReference type="GO" id="GO:0005351">
    <property type="term" value="F:carbohydrate:proton symporter activity"/>
    <property type="evidence" value="ECO:0007669"/>
    <property type="project" value="InterPro"/>
</dbReference>
<evidence type="ECO:0000256" key="2">
    <source>
        <dbReference type="ARBA" id="ARBA00022448"/>
    </source>
</evidence>
<evidence type="ECO:0000313" key="12">
    <source>
        <dbReference type="Proteomes" id="UP000295325"/>
    </source>
</evidence>
<evidence type="ECO:0000256" key="8">
    <source>
        <dbReference type="ARBA" id="ARBA00023136"/>
    </source>
</evidence>
<feature type="transmembrane region" description="Helical" evidence="9">
    <location>
        <begin position="57"/>
        <end position="78"/>
    </location>
</feature>
<dbReference type="InterPro" id="IPR050864">
    <property type="entry name" value="Bacterial_PTS_Sugar_Transport"/>
</dbReference>
<feature type="transmembrane region" description="Helical" evidence="9">
    <location>
        <begin position="98"/>
        <end position="117"/>
    </location>
</feature>
<dbReference type="GO" id="GO:0008982">
    <property type="term" value="F:protein-N(PI)-phosphohistidine-sugar phosphotransferase activity"/>
    <property type="evidence" value="ECO:0007669"/>
    <property type="project" value="InterPro"/>
</dbReference>
<evidence type="ECO:0000256" key="6">
    <source>
        <dbReference type="ARBA" id="ARBA00022692"/>
    </source>
</evidence>
<feature type="transmembrane region" description="Helical" evidence="9">
    <location>
        <begin position="175"/>
        <end position="193"/>
    </location>
</feature>
<feature type="domain" description="PTS EIIC type-2" evidence="10">
    <location>
        <begin position="10"/>
        <end position="340"/>
    </location>
</feature>
<evidence type="ECO:0000256" key="1">
    <source>
        <dbReference type="ARBA" id="ARBA00004429"/>
    </source>
</evidence>
<comment type="subcellular location">
    <subcellularLocation>
        <location evidence="1">Cell inner membrane</location>
        <topology evidence="1">Multi-pass membrane protein</topology>
    </subcellularLocation>
</comment>
<evidence type="ECO:0000256" key="9">
    <source>
        <dbReference type="SAM" id="Phobius"/>
    </source>
</evidence>
<keyword evidence="8 9" id="KW-0472">Membrane</keyword>
<evidence type="ECO:0000313" key="11">
    <source>
        <dbReference type="EMBL" id="TDT62748.1"/>
    </source>
</evidence>
<dbReference type="GO" id="GO:0005886">
    <property type="term" value="C:plasma membrane"/>
    <property type="evidence" value="ECO:0007669"/>
    <property type="project" value="UniProtKB-SubCell"/>
</dbReference>
<dbReference type="Pfam" id="PF02378">
    <property type="entry name" value="PTS_EIIC"/>
    <property type="match status" value="1"/>
</dbReference>
<proteinExistence type="predicted"/>
<feature type="transmembrane region" description="Helical" evidence="9">
    <location>
        <begin position="245"/>
        <end position="266"/>
    </location>
</feature>
<dbReference type="Proteomes" id="UP000295325">
    <property type="component" value="Unassembled WGS sequence"/>
</dbReference>
<sequence length="347" mass="35582">MSFKERLDNLSRHLMTGVSYMIPVVVAGGLMVSIAIMIGGTGVWEAKEGFAATIKDIGLYGLGLIVPVIAAYIAYSIADKPGIAPGFIVGMLAKDMGTGFLGGIIVGLMVGYFVELLKKIQAPAAIMPVISILLIPVASTFVVGVTLKYIIGGPIIAATKGITAWLGGMQAGNQIILAAILGAMMAFDMGGPVNKTALTFAYGLYAEKIYGPATAIHIAIAIPPLGLALAAFLASKRYSNEEKEAAKSALVMGIVGITEGAIPFALADPVRVIPAIMIGSAVSSGLSAALGVVNPVLMATVFATPFVNKPLLHVVAVLAGVVTTAVLVNVFKSIGAKKNNSETEVVA</sequence>
<accession>A0A4R7KSK7</accession>
<feature type="transmembrane region" description="Helical" evidence="9">
    <location>
        <begin position="213"/>
        <end position="233"/>
    </location>
</feature>
<dbReference type="EMBL" id="SOAZ01000003">
    <property type="protein sequence ID" value="TDT62748.1"/>
    <property type="molecule type" value="Genomic_DNA"/>
</dbReference>
<keyword evidence="3" id="KW-1003">Cell membrane</keyword>
<dbReference type="PANTHER" id="PTHR30505:SF0">
    <property type="entry name" value="FRUCTOSE-LIKE PTS SYSTEM EIIBC COMPONENT-RELATED"/>
    <property type="match status" value="1"/>
</dbReference>
<feature type="transmembrane region" description="Helical" evidence="9">
    <location>
        <begin position="272"/>
        <end position="299"/>
    </location>
</feature>
<dbReference type="OrthoDB" id="9782569at2"/>
<keyword evidence="6 9" id="KW-0812">Transmembrane</keyword>
<dbReference type="NCBIfam" id="TIGR01427">
    <property type="entry name" value="PTS_IIC_fructo"/>
    <property type="match status" value="1"/>
</dbReference>
<dbReference type="InterPro" id="IPR013014">
    <property type="entry name" value="PTS_EIIC_2"/>
</dbReference>
<evidence type="ECO:0000256" key="5">
    <source>
        <dbReference type="ARBA" id="ARBA00022683"/>
    </source>
</evidence>
<reference evidence="11 12" key="1">
    <citation type="submission" date="2019-03" db="EMBL/GenBank/DDBJ databases">
        <title>Genomic Encyclopedia of Type Strains, Phase IV (KMG-IV): sequencing the most valuable type-strain genomes for metagenomic binning, comparative biology and taxonomic classification.</title>
        <authorList>
            <person name="Goeker M."/>
        </authorList>
    </citation>
    <scope>NUCLEOTIDE SEQUENCE [LARGE SCALE GENOMIC DNA]</scope>
    <source>
        <strain evidence="11 12">DSM 24455</strain>
    </source>
</reference>
<dbReference type="AlphaFoldDB" id="A0A4R7KSK7"/>
<dbReference type="GO" id="GO:0090563">
    <property type="term" value="F:protein-phosphocysteine-sugar phosphotransferase activity"/>
    <property type="evidence" value="ECO:0007669"/>
    <property type="project" value="TreeGrafter"/>
</dbReference>
<name>A0A4R7KSK7_9CLOT</name>
<dbReference type="InterPro" id="IPR003352">
    <property type="entry name" value="PTS_EIIC"/>
</dbReference>
<keyword evidence="7 9" id="KW-1133">Transmembrane helix</keyword>
<keyword evidence="5" id="KW-0598">Phosphotransferase system</keyword>
<keyword evidence="12" id="KW-1185">Reference proteome</keyword>
<evidence type="ECO:0000256" key="3">
    <source>
        <dbReference type="ARBA" id="ARBA00022475"/>
    </source>
</evidence>
<dbReference type="PANTHER" id="PTHR30505">
    <property type="entry name" value="FRUCTOSE-LIKE PERMEASE"/>
    <property type="match status" value="1"/>
</dbReference>
<organism evidence="11 12">
    <name type="scientific">Fonticella tunisiensis</name>
    <dbReference type="NCBI Taxonomy" id="1096341"/>
    <lineage>
        <taxon>Bacteria</taxon>
        <taxon>Bacillati</taxon>
        <taxon>Bacillota</taxon>
        <taxon>Clostridia</taxon>
        <taxon>Eubacteriales</taxon>
        <taxon>Clostridiaceae</taxon>
        <taxon>Fonticella</taxon>
    </lineage>
</organism>
<evidence type="ECO:0000256" key="4">
    <source>
        <dbReference type="ARBA" id="ARBA00022597"/>
    </source>
</evidence>
<protein>
    <submittedName>
        <fullName evidence="11">Fructose-specific PTS system IIC-like component</fullName>
    </submittedName>
</protein>
<keyword evidence="4" id="KW-0762">Sugar transport</keyword>
<feature type="transmembrane region" description="Helical" evidence="9">
    <location>
        <begin position="20"/>
        <end position="45"/>
    </location>
</feature>
<keyword evidence="2" id="KW-0813">Transport</keyword>
<evidence type="ECO:0000256" key="7">
    <source>
        <dbReference type="ARBA" id="ARBA00022989"/>
    </source>
</evidence>
<dbReference type="InterPro" id="IPR006327">
    <property type="entry name" value="PTS_IIC_fruc"/>
</dbReference>
<dbReference type="RefSeq" id="WP_133627152.1">
    <property type="nucleotide sequence ID" value="NZ_SOAZ01000003.1"/>
</dbReference>
<feature type="transmembrane region" description="Helical" evidence="9">
    <location>
        <begin position="311"/>
        <end position="331"/>
    </location>
</feature>